<feature type="compositionally biased region" description="Low complexity" evidence="1">
    <location>
        <begin position="136"/>
        <end position="146"/>
    </location>
</feature>
<dbReference type="EMBL" id="KV750308">
    <property type="protein sequence ID" value="OCL05365.1"/>
    <property type="molecule type" value="Genomic_DNA"/>
</dbReference>
<organism evidence="2 3">
    <name type="scientific">Glonium stellatum</name>
    <dbReference type="NCBI Taxonomy" id="574774"/>
    <lineage>
        <taxon>Eukaryota</taxon>
        <taxon>Fungi</taxon>
        <taxon>Dikarya</taxon>
        <taxon>Ascomycota</taxon>
        <taxon>Pezizomycotina</taxon>
        <taxon>Dothideomycetes</taxon>
        <taxon>Pleosporomycetidae</taxon>
        <taxon>Gloniales</taxon>
        <taxon>Gloniaceae</taxon>
        <taxon>Glonium</taxon>
    </lineage>
</organism>
<feature type="compositionally biased region" description="Basic and acidic residues" evidence="1">
    <location>
        <begin position="81"/>
        <end position="113"/>
    </location>
</feature>
<feature type="compositionally biased region" description="Basic and acidic residues" evidence="1">
    <location>
        <begin position="573"/>
        <end position="586"/>
    </location>
</feature>
<feature type="compositionally biased region" description="Acidic residues" evidence="1">
    <location>
        <begin position="114"/>
        <end position="135"/>
    </location>
</feature>
<proteinExistence type="predicted"/>
<evidence type="ECO:0000313" key="2">
    <source>
        <dbReference type="EMBL" id="OCL05365.1"/>
    </source>
</evidence>
<protein>
    <submittedName>
        <fullName evidence="2">Uncharacterized protein</fullName>
    </submittedName>
</protein>
<feature type="region of interest" description="Disordered" evidence="1">
    <location>
        <begin position="199"/>
        <end position="265"/>
    </location>
</feature>
<evidence type="ECO:0000256" key="1">
    <source>
        <dbReference type="SAM" id="MobiDB-lite"/>
    </source>
</evidence>
<feature type="compositionally biased region" description="Polar residues" evidence="1">
    <location>
        <begin position="598"/>
        <end position="622"/>
    </location>
</feature>
<feature type="compositionally biased region" description="Low complexity" evidence="1">
    <location>
        <begin position="153"/>
        <end position="172"/>
    </location>
</feature>
<feature type="region of interest" description="Disordered" evidence="1">
    <location>
        <begin position="368"/>
        <end position="668"/>
    </location>
</feature>
<accession>A0A8E2EV07</accession>
<dbReference type="Proteomes" id="UP000250140">
    <property type="component" value="Unassembled WGS sequence"/>
</dbReference>
<feature type="compositionally biased region" description="Basic and acidic residues" evidence="1">
    <location>
        <begin position="38"/>
        <end position="67"/>
    </location>
</feature>
<feature type="compositionally biased region" description="Low complexity" evidence="1">
    <location>
        <begin position="499"/>
        <end position="517"/>
    </location>
</feature>
<feature type="compositionally biased region" description="Low complexity" evidence="1">
    <location>
        <begin position="212"/>
        <end position="222"/>
    </location>
</feature>
<gene>
    <name evidence="2" type="ORF">AOQ84DRAFT_98710</name>
</gene>
<feature type="compositionally biased region" description="Basic and acidic residues" evidence="1">
    <location>
        <begin position="426"/>
        <end position="438"/>
    </location>
</feature>
<sequence>MKKRDAKRKWNLQKRAREKFVHGNEPFQTSSEQIAEDEERRARIAEQEREAKRKEREAKEQERKRMAECITGSEEALATLKKIEEDKMLLAKERRQAEEDKKRQEKERKHFWDDIDGEDEEMEDGEEQSEDEDDSMAVNTNAHVAPNNPPPAVVAEPNAEQQQAQKPAVPAVPATPPQTRRWGLGSVLNTVKQFIPRLATPYLTQEPPATAPPATHDPATETMDISESPSHARAQRQPSKLRRKKSRKDNRSRLPPLKTKFQADKAYARTLLKRVPDEQRPAVQSWYDDIRAKAEENCRVRTGDKRKRIEEAPKIDELASIPSHPPWQSNGYGLTEGFFDYSDSESDDQGGAKGRGVVPEYYQKYLQAEHPDSPPAKKKYKTAHTDSFGRSTSRTDLHPRPSFMPSPMFENFGHQYQGGNVFQQDDVAKPKDSNDKQLKRTGHIPGTGTFCVPECDSDDEGSTVLDGEASNEAKTSTSAESVKGKAGSPTNYKAPTVEDAPASSSDASSDVSSDGSSNFKPWTQQPPPAPTPAHASLPGMTPADGSTSSPQKVSPQLSATVPAAKPATGSEAESVKRQRERLEKYKPAIPSGLRESSRLSTSTVNSDGSGDAETISSNTGPSLGSGLLTQAYDAKSPPKIAPSAEKKNGSQTSREIVPPEPVPDRYGGILFDVDRGHLTGNGRFWNIEYPSAPEKAYTSMFIGPLPEPDLLDGDEEVLQAVSQAVMKNPLFAEQSVEYFYGKDSGFDQFEKGLFEDDEDMTDLDLADDTSESEEDGVFPQSDPRAKTIKEMDRLMAGANKK</sequence>
<feature type="compositionally biased region" description="Basic residues" evidence="1">
    <location>
        <begin position="1"/>
        <end position="17"/>
    </location>
</feature>
<keyword evidence="3" id="KW-1185">Reference proteome</keyword>
<evidence type="ECO:0000313" key="3">
    <source>
        <dbReference type="Proteomes" id="UP000250140"/>
    </source>
</evidence>
<feature type="region of interest" description="Disordered" evidence="1">
    <location>
        <begin position="757"/>
        <end position="786"/>
    </location>
</feature>
<feature type="region of interest" description="Disordered" evidence="1">
    <location>
        <begin position="1"/>
        <end position="184"/>
    </location>
</feature>
<dbReference type="AlphaFoldDB" id="A0A8E2EV07"/>
<feature type="compositionally biased region" description="Basic residues" evidence="1">
    <location>
        <begin position="239"/>
        <end position="250"/>
    </location>
</feature>
<reference evidence="2 3" key="1">
    <citation type="journal article" date="2016" name="Nat. Commun.">
        <title>Ectomycorrhizal ecology is imprinted in the genome of the dominant symbiotic fungus Cenococcum geophilum.</title>
        <authorList>
            <consortium name="DOE Joint Genome Institute"/>
            <person name="Peter M."/>
            <person name="Kohler A."/>
            <person name="Ohm R.A."/>
            <person name="Kuo A."/>
            <person name="Krutzmann J."/>
            <person name="Morin E."/>
            <person name="Arend M."/>
            <person name="Barry K.W."/>
            <person name="Binder M."/>
            <person name="Choi C."/>
            <person name="Clum A."/>
            <person name="Copeland A."/>
            <person name="Grisel N."/>
            <person name="Haridas S."/>
            <person name="Kipfer T."/>
            <person name="LaButti K."/>
            <person name="Lindquist E."/>
            <person name="Lipzen A."/>
            <person name="Maire R."/>
            <person name="Meier B."/>
            <person name="Mihaltcheva S."/>
            <person name="Molinier V."/>
            <person name="Murat C."/>
            <person name="Poggeler S."/>
            <person name="Quandt C.A."/>
            <person name="Sperisen C."/>
            <person name="Tritt A."/>
            <person name="Tisserant E."/>
            <person name="Crous P.W."/>
            <person name="Henrissat B."/>
            <person name="Nehls U."/>
            <person name="Egli S."/>
            <person name="Spatafora J.W."/>
            <person name="Grigoriev I.V."/>
            <person name="Martin F.M."/>
        </authorList>
    </citation>
    <scope>NUCLEOTIDE SEQUENCE [LARGE SCALE GENOMIC DNA]</scope>
    <source>
        <strain evidence="2 3">CBS 207.34</strain>
    </source>
</reference>
<name>A0A8E2EV07_9PEZI</name>
<dbReference type="OrthoDB" id="3786084at2759"/>
<feature type="compositionally biased region" description="Polar residues" evidence="1">
    <location>
        <begin position="544"/>
        <end position="559"/>
    </location>
</feature>
<feature type="compositionally biased region" description="Acidic residues" evidence="1">
    <location>
        <begin position="757"/>
        <end position="776"/>
    </location>
</feature>